<proteinExistence type="predicted"/>
<dbReference type="EMBL" id="CDNC01000014">
    <property type="protein sequence ID" value="CEM61872.1"/>
    <property type="molecule type" value="Genomic_DNA"/>
</dbReference>
<organism evidence="1 2">
    <name type="scientific">Treponema phagedenis</name>
    <dbReference type="NCBI Taxonomy" id="162"/>
    <lineage>
        <taxon>Bacteria</taxon>
        <taxon>Pseudomonadati</taxon>
        <taxon>Spirochaetota</taxon>
        <taxon>Spirochaetia</taxon>
        <taxon>Spirochaetales</taxon>
        <taxon>Treponemataceae</taxon>
        <taxon>Treponema</taxon>
    </lineage>
</organism>
<accession>A0A0B7GWD8</accession>
<name>A0A0B7GWD8_TREPH</name>
<dbReference type="AlphaFoldDB" id="A0A0B7GWD8"/>
<keyword evidence="2" id="KW-1185">Reference proteome</keyword>
<evidence type="ECO:0000313" key="2">
    <source>
        <dbReference type="Proteomes" id="UP000042527"/>
    </source>
</evidence>
<reference evidence="2" key="1">
    <citation type="submission" date="2015-01" db="EMBL/GenBank/DDBJ databases">
        <authorList>
            <person name="Manzoor Shahid"/>
            <person name="Zubair Saima"/>
        </authorList>
    </citation>
    <scope>NUCLEOTIDE SEQUENCE [LARGE SCALE GENOMIC DNA]</scope>
    <source>
        <strain evidence="2">V1</strain>
    </source>
</reference>
<protein>
    <submittedName>
        <fullName evidence="1">Uncharacterized protein</fullName>
    </submittedName>
</protein>
<dbReference type="Proteomes" id="UP000042527">
    <property type="component" value="Unassembled WGS sequence"/>
</dbReference>
<sequence length="60" mass="7174">MSFTQEFDSISNRLHLISTYEPLKFISMYKNLREIFTKFRFYVLYCNLRSISIGINISAL</sequence>
<evidence type="ECO:0000313" key="1">
    <source>
        <dbReference type="EMBL" id="CEM61872.1"/>
    </source>
</evidence>
<gene>
    <name evidence="1" type="ORF">TPHV1_210105</name>
</gene>